<comment type="cofactor">
    <cofactor evidence="9">
        <name>Mg(2+)</name>
        <dbReference type="ChEBI" id="CHEBI:18420"/>
    </cofactor>
</comment>
<feature type="transmembrane region" description="Helical" evidence="9">
    <location>
        <begin position="671"/>
        <end position="690"/>
    </location>
</feature>
<keyword evidence="4 9" id="KW-0460">Magnesium</keyword>
<evidence type="ECO:0000256" key="1">
    <source>
        <dbReference type="ARBA" id="ARBA00004127"/>
    </source>
</evidence>
<feature type="transmembrane region" description="Helical" evidence="9">
    <location>
        <begin position="129"/>
        <end position="157"/>
    </location>
</feature>
<feature type="transmembrane region" description="Helical" evidence="9">
    <location>
        <begin position="476"/>
        <end position="495"/>
    </location>
</feature>
<feature type="transmembrane region" description="Helical" evidence="9">
    <location>
        <begin position="380"/>
        <end position="405"/>
    </location>
</feature>
<comment type="subcellular location">
    <subcellularLocation>
        <location evidence="9">Cell membrane</location>
        <topology evidence="9">Multi-pass membrane protein</topology>
    </subcellularLocation>
    <subcellularLocation>
        <location evidence="1">Endomembrane system</location>
        <topology evidence="1">Multi-pass membrane protein</topology>
    </subcellularLocation>
</comment>
<feature type="transmembrane region" description="Helical" evidence="9">
    <location>
        <begin position="163"/>
        <end position="184"/>
    </location>
</feature>
<dbReference type="AlphaFoldDB" id="A0A519BNH4"/>
<evidence type="ECO:0000256" key="3">
    <source>
        <dbReference type="ARBA" id="ARBA00022692"/>
    </source>
</evidence>
<dbReference type="GO" id="GO:0009678">
    <property type="term" value="F:diphosphate hydrolysis-driven proton transmembrane transporter activity"/>
    <property type="evidence" value="ECO:0007669"/>
    <property type="project" value="UniProtKB-UniRule"/>
</dbReference>
<keyword evidence="7 9" id="KW-0406">Ion transport</keyword>
<comment type="catalytic activity">
    <reaction evidence="9">
        <text>diphosphate + H2O + H(+)(in) = 2 phosphate + 2 H(+)(out)</text>
        <dbReference type="Rhea" id="RHEA:13973"/>
        <dbReference type="ChEBI" id="CHEBI:15377"/>
        <dbReference type="ChEBI" id="CHEBI:15378"/>
        <dbReference type="ChEBI" id="CHEBI:33019"/>
        <dbReference type="ChEBI" id="CHEBI:43474"/>
        <dbReference type="EC" id="7.1.3.1"/>
    </reaction>
</comment>
<dbReference type="HAMAP" id="MF_01129">
    <property type="entry name" value="PPase_energized_pump"/>
    <property type="match status" value="1"/>
</dbReference>
<dbReference type="GO" id="GO:0004427">
    <property type="term" value="F:inorganic diphosphate phosphatase activity"/>
    <property type="evidence" value="ECO:0007669"/>
    <property type="project" value="UniProtKB-UniRule"/>
</dbReference>
<comment type="function">
    <text evidence="9">Proton pump that utilizes the energy of pyrophosphate hydrolysis as the driving force for proton movement across the membrane. Generates a proton motive force.</text>
</comment>
<feature type="transmembrane region" description="Helical" evidence="9">
    <location>
        <begin position="337"/>
        <end position="359"/>
    </location>
</feature>
<feature type="transmembrane region" description="Helical" evidence="9">
    <location>
        <begin position="12"/>
        <end position="30"/>
    </location>
</feature>
<keyword evidence="6 9" id="KW-1133">Transmembrane helix</keyword>
<dbReference type="InterPro" id="IPR004131">
    <property type="entry name" value="PPase-energised_H-pump"/>
</dbReference>
<evidence type="ECO:0000313" key="11">
    <source>
        <dbReference type="Proteomes" id="UP000319296"/>
    </source>
</evidence>
<dbReference type="GO" id="GO:0000287">
    <property type="term" value="F:magnesium ion binding"/>
    <property type="evidence" value="ECO:0007669"/>
    <property type="project" value="UniProtKB-UniRule"/>
</dbReference>
<name>A0A519BNH4_9DELT</name>
<dbReference type="PIRSF" id="PIRSF001265">
    <property type="entry name" value="H+-PPase"/>
    <property type="match status" value="1"/>
</dbReference>
<evidence type="ECO:0000256" key="9">
    <source>
        <dbReference type="HAMAP-Rule" id="MF_01129"/>
    </source>
</evidence>
<feature type="transmembrane region" description="Helical" evidence="9">
    <location>
        <begin position="411"/>
        <end position="432"/>
    </location>
</feature>
<feature type="transmembrane region" description="Helical" evidence="9">
    <location>
        <begin position="604"/>
        <end position="627"/>
    </location>
</feature>
<keyword evidence="10" id="KW-0378">Hydrolase</keyword>
<evidence type="ECO:0000256" key="8">
    <source>
        <dbReference type="ARBA" id="ARBA00023136"/>
    </source>
</evidence>
<feature type="transmembrane region" description="Helical" evidence="9">
    <location>
        <begin position="579"/>
        <end position="598"/>
    </location>
</feature>
<comment type="caution">
    <text evidence="9">Lacks conserved residue(s) required for the propagation of feature annotation.</text>
</comment>
<dbReference type="EC" id="7.1.3.1" evidence="9"/>
<dbReference type="NCBIfam" id="NF001951">
    <property type="entry name" value="PRK00733.1-2"/>
    <property type="match status" value="1"/>
</dbReference>
<feature type="transmembrane region" description="Helical" evidence="9">
    <location>
        <begin position="238"/>
        <end position="258"/>
    </location>
</feature>
<protein>
    <recommendedName>
        <fullName evidence="9">K(+)-insensitive pyrophosphate-energized proton pump</fullName>
        <ecNumber evidence="9">7.1.3.1</ecNumber>
    </recommendedName>
    <alternativeName>
        <fullName evidence="9">Membrane-bound proton-translocating pyrophosphatase</fullName>
    </alternativeName>
    <alternativeName>
        <fullName evidence="9">Pyrophosphate-energized inorganic pyrophosphatase</fullName>
        <shortName evidence="9">H(+)-PPase</shortName>
    </alternativeName>
</protein>
<dbReference type="Pfam" id="PF03030">
    <property type="entry name" value="H_PPase"/>
    <property type="match status" value="1"/>
</dbReference>
<keyword evidence="8 9" id="KW-0472">Membrane</keyword>
<keyword evidence="9" id="KW-1003">Cell membrane</keyword>
<evidence type="ECO:0000313" key="10">
    <source>
        <dbReference type="EMBL" id="RZD18813.1"/>
    </source>
</evidence>
<evidence type="ECO:0000256" key="5">
    <source>
        <dbReference type="ARBA" id="ARBA00022967"/>
    </source>
</evidence>
<keyword evidence="3 9" id="KW-0812">Transmembrane</keyword>
<organism evidence="10 11">
    <name type="scientific">Candidatus Acididesulfobacter diazotrophicus</name>
    <dbReference type="NCBI Taxonomy" id="2597226"/>
    <lineage>
        <taxon>Bacteria</taxon>
        <taxon>Deltaproteobacteria</taxon>
        <taxon>Candidatus Acidulodesulfobacterales</taxon>
        <taxon>Candidatus Acididesulfobacter</taxon>
    </lineage>
</organism>
<reference evidence="10 11" key="1">
    <citation type="journal article" date="2019" name="ISME J.">
        <title>Insights into ecological role of a new deltaproteobacterial order Candidatus Acidulodesulfobacterales by metagenomics and metatranscriptomics.</title>
        <authorList>
            <person name="Tan S."/>
            <person name="Liu J."/>
            <person name="Fang Y."/>
            <person name="Hedlund B.P."/>
            <person name="Lian Z.H."/>
            <person name="Huang L.Y."/>
            <person name="Li J.T."/>
            <person name="Huang L.N."/>
            <person name="Li W.J."/>
            <person name="Jiang H.C."/>
            <person name="Dong H.L."/>
            <person name="Shu W.S."/>
        </authorList>
    </citation>
    <scope>NUCLEOTIDE SEQUENCE [LARGE SCALE GENOMIC DNA]</scope>
    <source>
        <strain evidence="10">AP1</strain>
    </source>
</reference>
<feature type="transmembrane region" description="Helical" evidence="9">
    <location>
        <begin position="85"/>
        <end position="109"/>
    </location>
</feature>
<evidence type="ECO:0000256" key="7">
    <source>
        <dbReference type="ARBA" id="ARBA00023065"/>
    </source>
</evidence>
<dbReference type="NCBIfam" id="TIGR01104">
    <property type="entry name" value="V_PPase"/>
    <property type="match status" value="1"/>
</dbReference>
<dbReference type="Proteomes" id="UP000319296">
    <property type="component" value="Unassembled WGS sequence"/>
</dbReference>
<keyword evidence="9" id="KW-0375">Hydrogen ion transport</keyword>
<feature type="site" description="Determinant of potassium independence" evidence="9">
    <location>
        <position position="470"/>
    </location>
</feature>
<feature type="transmembrane region" description="Helical" evidence="9">
    <location>
        <begin position="306"/>
        <end position="325"/>
    </location>
</feature>
<feature type="transmembrane region" description="Helical" evidence="9">
    <location>
        <begin position="61"/>
        <end position="79"/>
    </location>
</feature>
<evidence type="ECO:0000256" key="4">
    <source>
        <dbReference type="ARBA" id="ARBA00022842"/>
    </source>
</evidence>
<dbReference type="EMBL" id="SGBB01000005">
    <property type="protein sequence ID" value="RZD18813.1"/>
    <property type="molecule type" value="Genomic_DNA"/>
</dbReference>
<accession>A0A519BNH4</accession>
<evidence type="ECO:0000256" key="2">
    <source>
        <dbReference type="ARBA" id="ARBA00022448"/>
    </source>
</evidence>
<evidence type="ECO:0000256" key="6">
    <source>
        <dbReference type="ARBA" id="ARBA00022989"/>
    </source>
</evidence>
<proteinExistence type="inferred from homology"/>
<dbReference type="PANTHER" id="PTHR31998">
    <property type="entry name" value="K(+)-INSENSITIVE PYROPHOSPHATE-ENERGIZED PROTON PUMP"/>
    <property type="match status" value="1"/>
</dbReference>
<dbReference type="GO" id="GO:0005886">
    <property type="term" value="C:plasma membrane"/>
    <property type="evidence" value="ECO:0007669"/>
    <property type="project" value="UniProtKB-SubCell"/>
</dbReference>
<gene>
    <name evidence="9" type="primary">hppA</name>
    <name evidence="10" type="ORF">EVG15_04320</name>
</gene>
<comment type="subunit">
    <text evidence="9">Homodimer.</text>
</comment>
<feature type="transmembrane region" description="Helical" evidence="9">
    <location>
        <begin position="270"/>
        <end position="294"/>
    </location>
</feature>
<comment type="similarity">
    <text evidence="9">Belongs to the H(+)-translocating pyrophosphatase (TC 3.A.10) family. K(+)-insensitive subfamily.</text>
</comment>
<keyword evidence="2 9" id="KW-0813">Transport</keyword>
<dbReference type="GO" id="GO:0012505">
    <property type="term" value="C:endomembrane system"/>
    <property type="evidence" value="ECO:0007669"/>
    <property type="project" value="UniProtKB-SubCell"/>
</dbReference>
<feature type="transmembrane region" description="Helical" evidence="9">
    <location>
        <begin position="501"/>
        <end position="526"/>
    </location>
</feature>
<keyword evidence="5 9" id="KW-1278">Translocase</keyword>
<dbReference type="NCBIfam" id="NF001960">
    <property type="entry name" value="PRK00733.3-5"/>
    <property type="match status" value="1"/>
</dbReference>
<sequence length="691" mass="72775">MNIFNDSILLGLFAGIIAVLYSVIITFWALKHSDGTPKMQEIAAAIQEGAKAFLNRQYRTVAIVGSIIFLLILLGGIWVPQFGILTAAGFMFGAVLSASAGYFGMFNAVRANVRTAEIAKYGTKPALQFAFKTGSVTGLMVLGLGVLGISIFLYISLYITGTISGALDSMIGFAFGCSLISVFARLGGGIYTKAADVGADIVGKIEEGIPEDDPRNPAVIADQVGDNVGDCAGMAADVFETFAVTIIAAMLLAYSIFFKSYGLNITLKAMMYPLMLGAIAVITSIAGIFFVGAASKEKIMNGLYKGMLATGIISAILYYFFTMYFMKDVGKYPAINYYYAALVGLFLTGFIIIITDYFTSTHFYPVKSIAEASTTGHATNIIAGLAVGQMSTALPVLFISASILISYKFAGFYGIAVAASSMLSMAGIIISVDSFGPITDNAGGIAEMSNLSSEVRETTDALDAVGNTTKAVTKGYAIGSAALAAIVLFAEYAKLIEKGSIHYIFLISQPSVLAGLFIGAMFPFLFASLAMKAVGKSAGEIVIEVRRQFKEMPGIKEGKTKPDYGKCVDIVTKSALKEMILPALIPVLGPVIFGLFLGPQVLGGILLGTIISGLFIAISMTSGGAAWDNAKKLIESGAYGGKGSFAHQAAITGDTVGDPYKDTAGPAINPMIKVVNIFTILIVPIVLILWH</sequence>
<comment type="caution">
    <text evidence="10">The sequence shown here is derived from an EMBL/GenBank/DDBJ whole genome shotgun (WGS) entry which is preliminary data.</text>
</comment>